<dbReference type="RefSeq" id="WP_261363945.1">
    <property type="nucleotide sequence ID" value="NZ_JACHXU010000014.1"/>
</dbReference>
<name>A0A7W5E100_9BACT</name>
<reference evidence="1 2" key="1">
    <citation type="submission" date="2020-08" db="EMBL/GenBank/DDBJ databases">
        <title>Genomic Encyclopedia of Type Strains, Phase III (KMG-III): the genomes of soil and plant-associated and newly described type strains.</title>
        <authorList>
            <person name="Whitman W."/>
        </authorList>
    </citation>
    <scope>NUCLEOTIDE SEQUENCE [LARGE SCALE GENOMIC DNA]</scope>
    <source>
        <strain evidence="1 2">CECT 8075</strain>
    </source>
</reference>
<organism evidence="1 2">
    <name type="scientific">Aporhodopirellula rubra</name>
    <dbReference type="NCBI Taxonomy" id="980271"/>
    <lineage>
        <taxon>Bacteria</taxon>
        <taxon>Pseudomonadati</taxon>
        <taxon>Planctomycetota</taxon>
        <taxon>Planctomycetia</taxon>
        <taxon>Pirellulales</taxon>
        <taxon>Pirellulaceae</taxon>
        <taxon>Aporhodopirellula</taxon>
    </lineage>
</organism>
<gene>
    <name evidence="1" type="ORF">FHS27_004041</name>
</gene>
<evidence type="ECO:0000313" key="1">
    <source>
        <dbReference type="EMBL" id="MBB3208214.1"/>
    </source>
</evidence>
<sequence length="44" mass="4892">MKHGNVGDDAPHAADAMPARLTRLDSWFDEDSLVETAVNLRRRG</sequence>
<protein>
    <submittedName>
        <fullName evidence="1">Uncharacterized protein</fullName>
    </submittedName>
</protein>
<keyword evidence="2" id="KW-1185">Reference proteome</keyword>
<comment type="caution">
    <text evidence="1">The sequence shown here is derived from an EMBL/GenBank/DDBJ whole genome shotgun (WGS) entry which is preliminary data.</text>
</comment>
<dbReference type="AlphaFoldDB" id="A0A7W5E100"/>
<evidence type="ECO:0000313" key="2">
    <source>
        <dbReference type="Proteomes" id="UP000536179"/>
    </source>
</evidence>
<dbReference type="EMBL" id="JACHXU010000014">
    <property type="protein sequence ID" value="MBB3208214.1"/>
    <property type="molecule type" value="Genomic_DNA"/>
</dbReference>
<dbReference type="Proteomes" id="UP000536179">
    <property type="component" value="Unassembled WGS sequence"/>
</dbReference>
<proteinExistence type="predicted"/>
<accession>A0A7W5E100</accession>